<evidence type="ECO:0000256" key="1">
    <source>
        <dbReference type="SAM" id="Phobius"/>
    </source>
</evidence>
<name>A0A7S7NVS5_PALFE</name>
<keyword evidence="1" id="KW-0472">Membrane</keyword>
<dbReference type="InterPro" id="IPR037522">
    <property type="entry name" value="HD_GYP_dom"/>
</dbReference>
<evidence type="ECO:0000259" key="2">
    <source>
        <dbReference type="PROSITE" id="PS51831"/>
    </source>
</evidence>
<evidence type="ECO:0000259" key="3">
    <source>
        <dbReference type="PROSITE" id="PS51832"/>
    </source>
</evidence>
<dbReference type="Pfam" id="PF13487">
    <property type="entry name" value="HD_5"/>
    <property type="match status" value="1"/>
</dbReference>
<feature type="transmembrane region" description="Helical" evidence="1">
    <location>
        <begin position="147"/>
        <end position="173"/>
    </location>
</feature>
<dbReference type="PANTHER" id="PTHR45228">
    <property type="entry name" value="CYCLIC DI-GMP PHOSPHODIESTERASE TM_0186-RELATED"/>
    <property type="match status" value="1"/>
</dbReference>
<dbReference type="PANTHER" id="PTHR45228:SF4">
    <property type="entry name" value="LIPOPROTEIN"/>
    <property type="match status" value="1"/>
</dbReference>
<dbReference type="AlphaFoldDB" id="A0A7S7NVS5"/>
<dbReference type="Pfam" id="PF20972">
    <property type="entry name" value="MASE9"/>
    <property type="match status" value="1"/>
</dbReference>
<reference evidence="4 5" key="1">
    <citation type="submission" date="2020-10" db="EMBL/GenBank/DDBJ databases">
        <title>Complete genome sequence of Paludibaculum fermentans P105T, a facultatively anaerobic acidobacterium capable of dissimilatory Fe(III) reduction.</title>
        <authorList>
            <person name="Dedysh S.N."/>
            <person name="Beletsky A.V."/>
            <person name="Kulichevskaya I.S."/>
            <person name="Mardanov A.V."/>
            <person name="Ravin N.V."/>
        </authorList>
    </citation>
    <scope>NUCLEOTIDE SEQUENCE [LARGE SCALE GENOMIC DNA]</scope>
    <source>
        <strain evidence="4 5">P105</strain>
    </source>
</reference>
<dbReference type="InterPro" id="IPR006675">
    <property type="entry name" value="HDIG_dom"/>
</dbReference>
<keyword evidence="5" id="KW-1185">Reference proteome</keyword>
<dbReference type="NCBIfam" id="TIGR00277">
    <property type="entry name" value="HDIG"/>
    <property type="match status" value="1"/>
</dbReference>
<gene>
    <name evidence="4" type="ORF">IRI77_12400</name>
</gene>
<dbReference type="Proteomes" id="UP000593892">
    <property type="component" value="Chromosome"/>
</dbReference>
<dbReference type="SUPFAM" id="SSF55781">
    <property type="entry name" value="GAF domain-like"/>
    <property type="match status" value="1"/>
</dbReference>
<dbReference type="CDD" id="cd00077">
    <property type="entry name" value="HDc"/>
    <property type="match status" value="1"/>
</dbReference>
<feature type="transmembrane region" description="Helical" evidence="1">
    <location>
        <begin position="51"/>
        <end position="71"/>
    </location>
</feature>
<dbReference type="InterPro" id="IPR052020">
    <property type="entry name" value="Cyclic_di-GMP/3'3'-cGAMP_PDE"/>
</dbReference>
<dbReference type="Gene3D" id="1.10.3210.10">
    <property type="entry name" value="Hypothetical protein af1432"/>
    <property type="match status" value="1"/>
</dbReference>
<dbReference type="KEGG" id="pfer:IRI77_12400"/>
<dbReference type="PROSITE" id="PS51832">
    <property type="entry name" value="HD_GYP"/>
    <property type="match status" value="1"/>
</dbReference>
<evidence type="ECO:0000313" key="4">
    <source>
        <dbReference type="EMBL" id="QOY90706.1"/>
    </source>
</evidence>
<feature type="domain" description="HD" evidence="2">
    <location>
        <begin position="275"/>
        <end position="397"/>
    </location>
</feature>
<feature type="transmembrane region" description="Helical" evidence="1">
    <location>
        <begin position="77"/>
        <end position="102"/>
    </location>
</feature>
<feature type="domain" description="HD-GYP" evidence="3">
    <location>
        <begin position="253"/>
        <end position="448"/>
    </location>
</feature>
<dbReference type="Gene3D" id="3.30.450.40">
    <property type="match status" value="1"/>
</dbReference>
<protein>
    <submittedName>
        <fullName evidence="4">HD domain-containing protein</fullName>
    </submittedName>
</protein>
<feature type="transmembrane region" description="Helical" evidence="1">
    <location>
        <begin position="114"/>
        <end position="135"/>
    </location>
</feature>
<dbReference type="InterPro" id="IPR029016">
    <property type="entry name" value="GAF-like_dom_sf"/>
</dbReference>
<proteinExistence type="predicted"/>
<dbReference type="SUPFAM" id="SSF109604">
    <property type="entry name" value="HD-domain/PDEase-like"/>
    <property type="match status" value="1"/>
</dbReference>
<feature type="transmembrane region" description="Helical" evidence="1">
    <location>
        <begin position="185"/>
        <end position="203"/>
    </location>
</feature>
<keyword evidence="1" id="KW-1133">Transmembrane helix</keyword>
<evidence type="ECO:0000313" key="5">
    <source>
        <dbReference type="Proteomes" id="UP000593892"/>
    </source>
</evidence>
<dbReference type="InterPro" id="IPR006674">
    <property type="entry name" value="HD_domain"/>
</dbReference>
<feature type="transmembrane region" description="Helical" evidence="1">
    <location>
        <begin position="20"/>
        <end position="39"/>
    </location>
</feature>
<dbReference type="InterPro" id="IPR003607">
    <property type="entry name" value="HD/PDEase_dom"/>
</dbReference>
<sequence>MPTPIESTEPAPPQTPRLAQAYIVLVTLGGAAVLGYGLWNWQSHDWGRFLFYLGISAIASGMKVTLSAGSGTMSMNFLFILIGIASLSLGETLVMGCGGILFQRFFLAKRPPRAVQSIFNVASIACSIGASYFAYHAGLRLESWFEAPLLLMFAAGAFFLTNTFSVALVIALTEEKSAWAVWRESYFWSFPNYLVGAAVALGLNAFSKAFGWQSSLLVLPVLYVVYRSHRLYVERLEEDKLHAEQQRRHAEELASLHRRTIQTLAVAVEAKDQTTRDHLARVEVYAMEIGRELGLSENELKALEAASLLHDIGKLAVPEYIISKPGKLTPEEFEKMKIHPIVGAELIEQVEFPYPVAPMVRGHHEKWDGSGYPDGLAGEGIPIGARILAAVDCLDALASDRQYRRALPLDEALAMVRREAGRSFDPRIVEVLSRRYKELERMAKASVVAQKTKLSTELKVERGAAPAAGFEASADTTANDLTSIHNSMQAAETQRILLDRVDRELSNCVSQPEIFTLASEILRSEIPYDVLAVYQCEGERLLPVFLDGEAQRQFSSLEIPMGMGLAGWVAENNKAIMNGNPSVEPGYLNDPSRFSTLGSALAVPLETASGVTHVLSLYRQGRDAFRTRELNTLLPISARLARRLELAPQPR</sequence>
<dbReference type="InterPro" id="IPR048430">
    <property type="entry name" value="MASE9"/>
</dbReference>
<dbReference type="RefSeq" id="WP_194452364.1">
    <property type="nucleotide sequence ID" value="NZ_CP063849.1"/>
</dbReference>
<keyword evidence="1" id="KW-0812">Transmembrane</keyword>
<accession>A0A7S7NVS5</accession>
<dbReference type="EMBL" id="CP063849">
    <property type="protein sequence ID" value="QOY90706.1"/>
    <property type="molecule type" value="Genomic_DNA"/>
</dbReference>
<dbReference type="SMART" id="SM00471">
    <property type="entry name" value="HDc"/>
    <property type="match status" value="1"/>
</dbReference>
<dbReference type="PROSITE" id="PS51831">
    <property type="entry name" value="HD"/>
    <property type="match status" value="1"/>
</dbReference>
<organism evidence="4 5">
    <name type="scientific">Paludibaculum fermentans</name>
    <dbReference type="NCBI Taxonomy" id="1473598"/>
    <lineage>
        <taxon>Bacteria</taxon>
        <taxon>Pseudomonadati</taxon>
        <taxon>Acidobacteriota</taxon>
        <taxon>Terriglobia</taxon>
        <taxon>Bryobacterales</taxon>
        <taxon>Bryobacteraceae</taxon>
        <taxon>Paludibaculum</taxon>
    </lineage>
</organism>